<dbReference type="Gene3D" id="3.90.175.10">
    <property type="entry name" value="Diphtheria Toxin, domain 1"/>
    <property type="match status" value="1"/>
</dbReference>
<dbReference type="InterPro" id="IPR022385">
    <property type="entry name" value="Rhs_assc_core"/>
</dbReference>
<evidence type="ECO:0008006" key="3">
    <source>
        <dbReference type="Google" id="ProtNLM"/>
    </source>
</evidence>
<comment type="caution">
    <text evidence="1">The sequence shown here is derived from an EMBL/GenBank/DDBJ whole genome shotgun (WGS) entry which is preliminary data.</text>
</comment>
<accession>A0ABX4GPK4</accession>
<name>A0ABX4GPK4_9PSED</name>
<dbReference type="Proteomes" id="UP000216897">
    <property type="component" value="Unassembled WGS sequence"/>
</dbReference>
<evidence type="ECO:0000313" key="1">
    <source>
        <dbReference type="EMBL" id="OZY55850.1"/>
    </source>
</evidence>
<dbReference type="SUPFAM" id="SSF56399">
    <property type="entry name" value="ADP-ribosylation"/>
    <property type="match status" value="1"/>
</dbReference>
<dbReference type="NCBIfam" id="TIGR03696">
    <property type="entry name" value="Rhs_assc_core"/>
    <property type="match status" value="1"/>
</dbReference>
<evidence type="ECO:0000313" key="2">
    <source>
        <dbReference type="Proteomes" id="UP000216897"/>
    </source>
</evidence>
<sequence length="332" mass="36716">MNAPRKSITDLYLYDPLDRLTGAHSAQRFYNGTRIATEIQNNRKTCFFEHEGMPLAELHPAEAVTLLATDQQRSVLYGVSPVLSQPQSYGPYGYRPTTNGLLNLLGFNGERPDSATGHYLLGQGYRAFNPVLMRFNSPDKLSPFDKGGINSYAYCGGDPLNRKDSTGHTWAPLKSLLRKVGLMKKAKPRLPEGAVSKVGYHGTTSAGERQLIAHGPKEGHAGQNSSLAQLKHGEGFYISQRYDDAKMYAESHLTNRFKAISEASVVEVHIKNIQKKVLDQDYYIGSGVDEGMVVFYPSTYSDITIKPYRTITRNGSITSSSISKVIQTVRST</sequence>
<keyword evidence="2" id="KW-1185">Reference proteome</keyword>
<protein>
    <recommendedName>
        <fullName evidence="3">RHS repeat-associated core domain-containing protein</fullName>
    </recommendedName>
</protein>
<reference evidence="1 2" key="1">
    <citation type="submission" date="2017-08" db="EMBL/GenBank/DDBJ databases">
        <title>Genomic and metabolic characterisation of spoilage-associated Pseudomonas species.</title>
        <authorList>
            <person name="Stanborough T."/>
            <person name="Fegan N."/>
            <person name="Powell S.M."/>
            <person name="Singh T."/>
            <person name="Tamplin M.L."/>
            <person name="Chandry P.S."/>
        </authorList>
    </citation>
    <scope>NUCLEOTIDE SEQUENCE [LARGE SCALE GENOMIC DNA]</scope>
    <source>
        <strain evidence="1 2">L1814</strain>
    </source>
</reference>
<organism evidence="1 2">
    <name type="scientific">Pseudomonas lundensis</name>
    <dbReference type="NCBI Taxonomy" id="86185"/>
    <lineage>
        <taxon>Bacteria</taxon>
        <taxon>Pseudomonadati</taxon>
        <taxon>Pseudomonadota</taxon>
        <taxon>Gammaproteobacteria</taxon>
        <taxon>Pseudomonadales</taxon>
        <taxon>Pseudomonadaceae</taxon>
        <taxon>Pseudomonas</taxon>
    </lineage>
</organism>
<gene>
    <name evidence="1" type="ORF">CJF38_08230</name>
</gene>
<dbReference type="Gene3D" id="2.180.10.10">
    <property type="entry name" value="RHS repeat-associated core"/>
    <property type="match status" value="1"/>
</dbReference>
<proteinExistence type="predicted"/>
<dbReference type="RefSeq" id="WP_080960218.1">
    <property type="nucleotide sequence ID" value="NZ_CP075177.1"/>
</dbReference>
<dbReference type="EMBL" id="NQKG01000005">
    <property type="protein sequence ID" value="OZY55850.1"/>
    <property type="molecule type" value="Genomic_DNA"/>
</dbReference>